<keyword evidence="6" id="KW-1185">Reference proteome</keyword>
<evidence type="ECO:0000256" key="3">
    <source>
        <dbReference type="SAM" id="Phobius"/>
    </source>
</evidence>
<evidence type="ECO:0000256" key="1">
    <source>
        <dbReference type="SAM" id="Coils"/>
    </source>
</evidence>
<dbReference type="InterPro" id="IPR002859">
    <property type="entry name" value="PKD/REJ-like"/>
</dbReference>
<feature type="region of interest" description="Disordered" evidence="2">
    <location>
        <begin position="2095"/>
        <end position="2120"/>
    </location>
</feature>
<proteinExistence type="predicted"/>
<dbReference type="Proteomes" id="UP000039865">
    <property type="component" value="Unassembled WGS sequence"/>
</dbReference>
<organism evidence="5 6">
    <name type="scientific">Stylonychia lemnae</name>
    <name type="common">Ciliate</name>
    <dbReference type="NCBI Taxonomy" id="5949"/>
    <lineage>
        <taxon>Eukaryota</taxon>
        <taxon>Sar</taxon>
        <taxon>Alveolata</taxon>
        <taxon>Ciliophora</taxon>
        <taxon>Intramacronucleata</taxon>
        <taxon>Spirotrichea</taxon>
        <taxon>Stichotrichia</taxon>
        <taxon>Sporadotrichida</taxon>
        <taxon>Oxytrichidae</taxon>
        <taxon>Stylonychinae</taxon>
        <taxon>Stylonychia</taxon>
    </lineage>
</organism>
<feature type="domain" description="PKD/REJ-like" evidence="4">
    <location>
        <begin position="811"/>
        <end position="1346"/>
    </location>
</feature>
<evidence type="ECO:0000313" key="5">
    <source>
        <dbReference type="EMBL" id="CDW85845.1"/>
    </source>
</evidence>
<sequence length="2235" mass="255364">MLVQFASADSPLLLQSSNILSTTNDGVNRDKYVNYIKLNGLQGIQLTLDTVKLNTRLDYTVMMWFKPLSQNFGEEYQYAFSFGESLECYFATDQKLMCTSESFLDRLETDISQIKTNQWYHLTIAGQVLEQSYMLIQSNALGVLAQDEGYYLDLIQTATPWKASLGGFYNQNIFIGGLRDFVFLTTFVDQLQAANLKNNYMFWDSKLNAYYRFSDQSFLQDEIKGKYIQISSGAYAKQRDLISNDICYPIETYIQLYKSQSTQDFKQTQVASRWSPKLTNWGYTVSMWIKMNNYCFYSSPTTARQNCHYVVLGDAFMIYSPAPNQISAYIYASKVYYEYQTKSIFVPSNQWVNLQFTVSQYYGYEFRTYDILSRQMDAVIETRELFSQKVSDKSLTMLKNFANTNVIKNLVVYTSKQKLPFSPPNVDLSLTDYSLSSDCLVYFDFVQKGFAGQYPRKLRNLCSSNSINPVDIELVQNSEIYQGAFWTEPVSIAGSDIGLYSNQKSLFDGIACNDGQTVPNLRGQNSYIYTKTLTQDSQLSNVTVEFWFKQGLNTTQSQLISNTKYLFSLQGVQRAREYFTIVYDSTQQKLICAPFGITSITSPQIGFTQYTQANKAKSGWYHIACSYEYQKDLIGYLSNSKLNDEILSQSLVGIPTNLPADTYEIWIGNNAQKTQGSTYLFVKEARIWAQKRSSNDIQYWRNRQIDPRLFTSDIFLAYLKLNIGQYNEMNFMQVSNPQINYPAVNLTDVLYVSDSELTICPVNTYLGIDKKCYQNPIQTIQANIYTEIIDSELNYVFSANESVIMSSTGGQNIQYQWIFDDQILNKVTQALKINRSPIMKVPSKYFKDESQYNVKLNISNQDNTFVQIKDTKFIPQSCSYYSLSSEQFLNITDPQSRISVSFMVQPVNLKSYCNEISYYNQLVQNVSYSFVPPLASDLKLNIEYYSNNSFKVTLPEREQYKIPIQTEINIIMRLQFQNTQILSLLQENINLNDTVFQNVKQTIYFNTAGQALIPAISANQTVISIGEGVVISTAGTKITYAEASDYNTVYYQWLCPESLLYYCPLVNASQITIPSNSPINFRGAQEFATTITVNITWTDKNKIEFIYNISIDIKFINQFSPVFTISPPNPLRASFETLFSLDFTNHRATNLPTTMQVVWTINPQILFAAQTLGAKNQTLKVAKQGFNYGRDYTITVVATNKNSSTLLQRTQTFTFTTQKPPQNGTASITPTSGYVNETLLTITILNWQSSNKPIKYKVFPFKDVTKEPTLALTDDWISDNTPYRFTPNDTNYYQVQITDNSGELTYFNLFPAITIKPATNASNSTGNFTWDVKQAQLSSILQTTQLSQKYSELTEFADQTLSSDQSSSQSSSDSASPDALQKIQSKIAIIDSIQKDTQQIDDPENSVIISKGSVKVLELILSETAILNDAIAQKALDILRNIYSKDNSVIENINKDPEFKQNFALVLSHLMQYDNSLQITGRLLRQENLSNLQEDIRQLKEQLTNQLCQDAVINSDAQQIDTPSFSLVIKKFSFDSNIKEAELKQSEADSPSIKFSISSITQQLKKIKSFDDAFCLETIFLNIDPSIKDTSFTQYSKSILEYLVSDEQSQESYTSSQYDPQSNVNIRFPVNPATFLNNQTVCMGYFNQQKQWSDDICETIVDTQDHNVKCNCNPSDVTKYGVFNNPARQLGTQLVFTPKPTKDTSKASDYIQVDESFSFFALILILVVFSLVLPTILLILDKRDTKAIKQRKLDNNLKQQLVVISKYTSLPYKYWITRADEVLEFSQESKTIFSHFVQELHPIVNMLAKHDVLNSRITRFISYLLQLSLYALITVLVFGPSYRLGEQGRFEYGIDQKDINYILAIGIIGSILLIPCNLFNRLYRRTIINKSVPSENGTPYQTKNHESNNMNYHPEQSSENNPHCDSSPNKELQTMQRIIYKQNALDHLSHGDLFGQSNHSHLYKYENSQDLKLQHRCRPLLLAQMAVAYICSMIAMTLCFIQSQSMPVSNQYCLVSSFYIGFFGSIIVSNLVRVAINSLLIKRYIENNGSWLLRMFLAREAIELYKEILIIRQSAKGEANDITAIHNLSQKQSRSRLSRLNSTGKKAFKDNVPQGADLSNDSNILKRNQIDTIEQIDSNNSVLADNNLLRQKTLEEDPFNQRMSPDSNNVLDFNSQNSSRKSPKKNSSKSPKDFYDSIRMQIRQDTPEVSLDRYSELCPHQSQELNFDEQDHHQI</sequence>
<feature type="transmembrane region" description="Helical" evidence="3">
    <location>
        <begin position="2015"/>
        <end position="2036"/>
    </location>
</feature>
<reference evidence="5 6" key="1">
    <citation type="submission" date="2014-06" db="EMBL/GenBank/DDBJ databases">
        <authorList>
            <person name="Swart Estienne"/>
        </authorList>
    </citation>
    <scope>NUCLEOTIDE SEQUENCE [LARGE SCALE GENOMIC DNA]</scope>
    <source>
        <strain evidence="5 6">130c</strain>
    </source>
</reference>
<keyword evidence="3" id="KW-0472">Membrane</keyword>
<keyword evidence="3" id="KW-0812">Transmembrane</keyword>
<dbReference type="InterPro" id="IPR013320">
    <property type="entry name" value="ConA-like_dom_sf"/>
</dbReference>
<feature type="coiled-coil region" evidence="1">
    <location>
        <begin position="1482"/>
        <end position="1509"/>
    </location>
</feature>
<evidence type="ECO:0000313" key="6">
    <source>
        <dbReference type="Proteomes" id="UP000039865"/>
    </source>
</evidence>
<keyword evidence="3" id="KW-1133">Transmembrane helix</keyword>
<dbReference type="EMBL" id="CCKQ01014098">
    <property type="protein sequence ID" value="CDW85845.1"/>
    <property type="molecule type" value="Genomic_DNA"/>
</dbReference>
<feature type="transmembrane region" description="Helical" evidence="3">
    <location>
        <begin position="1717"/>
        <end position="1740"/>
    </location>
</feature>
<protein>
    <recommendedName>
        <fullName evidence="4">PKD/REJ-like domain-containing protein</fullName>
    </recommendedName>
</protein>
<accession>A0A078ATU2</accession>
<feature type="transmembrane region" description="Helical" evidence="3">
    <location>
        <begin position="1859"/>
        <end position="1880"/>
    </location>
</feature>
<feature type="compositionally biased region" description="Polar residues" evidence="2">
    <location>
        <begin position="2161"/>
        <end position="2173"/>
    </location>
</feature>
<dbReference type="SUPFAM" id="SSF49899">
    <property type="entry name" value="Concanavalin A-like lectins/glucanases"/>
    <property type="match status" value="1"/>
</dbReference>
<feature type="transmembrane region" description="Helical" evidence="3">
    <location>
        <begin position="1820"/>
        <end position="1839"/>
    </location>
</feature>
<gene>
    <name evidence="5" type="primary">Contig4763.g5096</name>
    <name evidence="5" type="ORF">STYLEM_14932</name>
</gene>
<feature type="region of interest" description="Disordered" evidence="2">
    <location>
        <begin position="1894"/>
        <end position="1929"/>
    </location>
</feature>
<evidence type="ECO:0000256" key="2">
    <source>
        <dbReference type="SAM" id="MobiDB-lite"/>
    </source>
</evidence>
<name>A0A078ATU2_STYLE</name>
<keyword evidence="1" id="KW-0175">Coiled coil</keyword>
<evidence type="ECO:0000259" key="4">
    <source>
        <dbReference type="Pfam" id="PF02010"/>
    </source>
</evidence>
<dbReference type="InParanoid" id="A0A078ATU2"/>
<feature type="region of interest" description="Disordered" evidence="2">
    <location>
        <begin position="2155"/>
        <end position="2196"/>
    </location>
</feature>
<dbReference type="Pfam" id="PF02010">
    <property type="entry name" value="REJ"/>
    <property type="match status" value="1"/>
</dbReference>
<feature type="transmembrane region" description="Helical" evidence="3">
    <location>
        <begin position="1980"/>
        <end position="2003"/>
    </location>
</feature>